<dbReference type="GO" id="GO:0000155">
    <property type="term" value="F:phosphorelay sensor kinase activity"/>
    <property type="evidence" value="ECO:0007669"/>
    <property type="project" value="InterPro"/>
</dbReference>
<dbReference type="Pfam" id="PF07730">
    <property type="entry name" value="HisKA_3"/>
    <property type="match status" value="1"/>
</dbReference>
<feature type="transmembrane region" description="Helical" evidence="4">
    <location>
        <begin position="768"/>
        <end position="789"/>
    </location>
</feature>
<evidence type="ECO:0000259" key="7">
    <source>
        <dbReference type="Pfam" id="PF07495"/>
    </source>
</evidence>
<keyword evidence="3" id="KW-0902">Two-component regulatory system</keyword>
<dbReference type="OrthoDB" id="5384984at2"/>
<name>A0A410GA80_9BURK</name>
<sequence>MEDFCENSFRMPGKRKRWSLAKGACLLAAALLCISTAPLASEHRLDRLEHRRWTGADAAPSQIGALAQTNDGYLWLSTNETLYRFDGQRFIPYAAPKGDPIGIVSALKAEDEGLWIGLRTGGVSLITETGITRYPVGAGLPRGVVYSITKDRSGAVWLAVNDGLARFDGEAWQRIGTEWNFPGQHAHAVFVDSTGTLWAANEERLFYLPSGARRFIDTGVSVDRVSQITQAPDGAIWLAERYGGTLRRIIQQDDMVATSVTAIDGANGLLFDSRGALWVGSGGTGLHYVSPLANDSLPVQQALGMGESFTAKDGLSADVVRAMLEDADGNVWIGTTAGLDRFRPRAMVLADFPKQALNFALAAGAKGSVLAGTSNLPAMRLSRTGLTHLDVPAPIHSAVSDQRGNVWLAGSNGIWKVRDDKVDRLAALPTANDPDSAVRAMTLDQAGNLWVSINRAGLFVLRDGSWSEIASPNADPSQRMPVVASTAPHGRLWFGYRNNLIVTYDNEQERHWGASDGLEVGHVTALMHQDDHTWVGGQRGVALFDGKRFHSLQLPDNGLFDNIYAILATPSNAHADDGSYDLWLHSKGGIFQVTQNELKQAMADPGHYISYRSYEVMGGLANDPHQVLPLPTAVRSTDGRLWFSTSNGVMWMDPARQVQEHAAPEPVIDSFTVDGRELPTKQAPSLEPQPRRIEITYSALNLSGHSGLHFRHRLEGYDTDWQQVGATRKAVYAGLGPGNYQFHLQATNPDGMLSAEETSLRFSIRPVFYRNPLFILFCGMTLAGILWLLHRFRMRRTAEQLRARLEERHAERERIARELHDTLLQGVHGLMLSFQAATESLPDTHPARDKMLDALDRADLVLVEARDRVSELRDANDPSLNLITALTALINELQPRSTTTFTLSSQGTPRTLHPIAGEESYRIGSEAILNACRHANARNVKISIIYTRQALQLIVADDGMGIDDKYLPPNVRPGHWGLSGMLERARKAGGTLSIRRGDPSGTSIDLTVPASAAYRDGQHRRSPWLRTLFRLGH</sequence>
<feature type="domain" description="Signal transduction histidine kinase subgroup 3 dimerisation and phosphoacceptor" evidence="8">
    <location>
        <begin position="811"/>
        <end position="875"/>
    </location>
</feature>
<dbReference type="Gene3D" id="1.20.5.1930">
    <property type="match status" value="1"/>
</dbReference>
<evidence type="ECO:0008006" key="11">
    <source>
        <dbReference type="Google" id="ProtNLM"/>
    </source>
</evidence>
<dbReference type="AlphaFoldDB" id="A0A410GA80"/>
<evidence type="ECO:0000259" key="8">
    <source>
        <dbReference type="Pfam" id="PF07730"/>
    </source>
</evidence>
<dbReference type="InterPro" id="IPR003594">
    <property type="entry name" value="HATPase_dom"/>
</dbReference>
<gene>
    <name evidence="9" type="ORF">CKA81_04715</name>
</gene>
<dbReference type="Proteomes" id="UP000283474">
    <property type="component" value="Chromosome"/>
</dbReference>
<dbReference type="InterPro" id="IPR011712">
    <property type="entry name" value="Sig_transdc_His_kin_sub3_dim/P"/>
</dbReference>
<dbReference type="InterPro" id="IPR013783">
    <property type="entry name" value="Ig-like_fold"/>
</dbReference>
<keyword evidence="4" id="KW-1133">Transmembrane helix</keyword>
<dbReference type="Gene3D" id="3.30.565.10">
    <property type="entry name" value="Histidine kinase-like ATPase, C-terminal domain"/>
    <property type="match status" value="1"/>
</dbReference>
<dbReference type="Pfam" id="PF02518">
    <property type="entry name" value="HATPase_c"/>
    <property type="match status" value="1"/>
</dbReference>
<dbReference type="RefSeq" id="WP_128354256.1">
    <property type="nucleotide sequence ID" value="NZ_CP022987.1"/>
</dbReference>
<dbReference type="SUPFAM" id="SSF55874">
    <property type="entry name" value="ATPase domain of HSP90 chaperone/DNA topoisomerase II/histidine kinase"/>
    <property type="match status" value="1"/>
</dbReference>
<proteinExistence type="predicted"/>
<evidence type="ECO:0000313" key="10">
    <source>
        <dbReference type="Proteomes" id="UP000283474"/>
    </source>
</evidence>
<evidence type="ECO:0000256" key="2">
    <source>
        <dbReference type="ARBA" id="ARBA00022777"/>
    </source>
</evidence>
<keyword evidence="4" id="KW-0472">Membrane</keyword>
<dbReference type="Gene3D" id="2.60.40.10">
    <property type="entry name" value="Immunoglobulins"/>
    <property type="match status" value="1"/>
</dbReference>
<protein>
    <recommendedName>
        <fullName evidence="11">Histidine kinase/HSP90-like ATPase domain-containing protein</fullName>
    </recommendedName>
</protein>
<dbReference type="InterPro" id="IPR050482">
    <property type="entry name" value="Sensor_HK_TwoCompSys"/>
</dbReference>
<dbReference type="GO" id="GO:0046983">
    <property type="term" value="F:protein dimerization activity"/>
    <property type="evidence" value="ECO:0007669"/>
    <property type="project" value="InterPro"/>
</dbReference>
<dbReference type="SUPFAM" id="SSF63829">
    <property type="entry name" value="Calcium-dependent phosphotriesterase"/>
    <property type="match status" value="2"/>
</dbReference>
<dbReference type="PANTHER" id="PTHR24421">
    <property type="entry name" value="NITRATE/NITRITE SENSOR PROTEIN NARX-RELATED"/>
    <property type="match status" value="1"/>
</dbReference>
<dbReference type="InterPro" id="IPR011123">
    <property type="entry name" value="Y_Y_Y"/>
</dbReference>
<keyword evidence="5" id="KW-0732">Signal</keyword>
<evidence type="ECO:0000256" key="4">
    <source>
        <dbReference type="SAM" id="Phobius"/>
    </source>
</evidence>
<evidence type="ECO:0000259" key="6">
    <source>
        <dbReference type="Pfam" id="PF02518"/>
    </source>
</evidence>
<keyword evidence="10" id="KW-1185">Reference proteome</keyword>
<feature type="domain" description="Histidine kinase/HSP90-like ATPase" evidence="6">
    <location>
        <begin position="921"/>
        <end position="1010"/>
    </location>
</feature>
<dbReference type="InterPro" id="IPR015943">
    <property type="entry name" value="WD40/YVTN_repeat-like_dom_sf"/>
</dbReference>
<dbReference type="Pfam" id="PF07495">
    <property type="entry name" value="Y_Y_Y"/>
    <property type="match status" value="1"/>
</dbReference>
<feature type="domain" description="Two component regulator three Y" evidence="7">
    <location>
        <begin position="705"/>
        <end position="764"/>
    </location>
</feature>
<dbReference type="EMBL" id="CP022987">
    <property type="protein sequence ID" value="QAA93213.1"/>
    <property type="molecule type" value="Genomic_DNA"/>
</dbReference>
<dbReference type="GO" id="GO:0016020">
    <property type="term" value="C:membrane"/>
    <property type="evidence" value="ECO:0007669"/>
    <property type="project" value="InterPro"/>
</dbReference>
<evidence type="ECO:0000313" key="9">
    <source>
        <dbReference type="EMBL" id="QAA93213.1"/>
    </source>
</evidence>
<accession>A0A410GA80</accession>
<reference evidence="9 10" key="1">
    <citation type="submission" date="2017-08" db="EMBL/GenBank/DDBJ databases">
        <authorList>
            <person name="Park S.-J."/>
            <person name="Kim H."/>
        </authorList>
    </citation>
    <scope>NUCLEOTIDE SEQUENCE [LARGE SCALE GENOMIC DNA]</scope>
    <source>
        <strain evidence="10">ye3</strain>
    </source>
</reference>
<dbReference type="KEGG" id="pus:CKA81_04715"/>
<keyword evidence="4" id="KW-0812">Transmembrane</keyword>
<keyword evidence="1" id="KW-0808">Transferase</keyword>
<dbReference type="PANTHER" id="PTHR24421:SF62">
    <property type="entry name" value="SENSORY TRANSDUCTION HISTIDINE KINASE"/>
    <property type="match status" value="1"/>
</dbReference>
<dbReference type="Gene3D" id="2.130.10.10">
    <property type="entry name" value="YVTN repeat-like/Quinoprotein amine dehydrogenase"/>
    <property type="match status" value="3"/>
</dbReference>
<organism evidence="9 10">
    <name type="scientific">Pollutimonas thiosulfatoxidans</name>
    <dbReference type="NCBI Taxonomy" id="2028345"/>
    <lineage>
        <taxon>Bacteria</taxon>
        <taxon>Pseudomonadati</taxon>
        <taxon>Pseudomonadota</taxon>
        <taxon>Betaproteobacteria</taxon>
        <taxon>Burkholderiales</taxon>
        <taxon>Alcaligenaceae</taxon>
        <taxon>Pollutimonas</taxon>
    </lineage>
</organism>
<dbReference type="Pfam" id="PF07494">
    <property type="entry name" value="Reg_prop"/>
    <property type="match status" value="1"/>
</dbReference>
<evidence type="ECO:0000256" key="1">
    <source>
        <dbReference type="ARBA" id="ARBA00022679"/>
    </source>
</evidence>
<dbReference type="CDD" id="cd16917">
    <property type="entry name" value="HATPase_UhpB-NarQ-NarX-like"/>
    <property type="match status" value="1"/>
</dbReference>
<dbReference type="InterPro" id="IPR036890">
    <property type="entry name" value="HATPase_C_sf"/>
</dbReference>
<evidence type="ECO:0000256" key="3">
    <source>
        <dbReference type="ARBA" id="ARBA00023012"/>
    </source>
</evidence>
<feature type="signal peptide" evidence="5">
    <location>
        <begin position="1"/>
        <end position="40"/>
    </location>
</feature>
<evidence type="ECO:0000256" key="5">
    <source>
        <dbReference type="SAM" id="SignalP"/>
    </source>
</evidence>
<feature type="chain" id="PRO_5019162891" description="Histidine kinase/HSP90-like ATPase domain-containing protein" evidence="5">
    <location>
        <begin position="41"/>
        <end position="1033"/>
    </location>
</feature>
<keyword evidence="2" id="KW-0418">Kinase</keyword>
<dbReference type="InterPro" id="IPR011110">
    <property type="entry name" value="Reg_prop"/>
</dbReference>